<evidence type="ECO:0000313" key="3">
    <source>
        <dbReference type="Proteomes" id="UP000549971"/>
    </source>
</evidence>
<name>A0A7W9MZ66_9ACTN</name>
<proteinExistence type="predicted"/>
<reference evidence="2 3" key="1">
    <citation type="submission" date="2020-08" db="EMBL/GenBank/DDBJ databases">
        <title>Sequencing the genomes of 1000 actinobacteria strains.</title>
        <authorList>
            <person name="Klenk H.-P."/>
        </authorList>
    </citation>
    <scope>NUCLEOTIDE SEQUENCE [LARGE SCALE GENOMIC DNA]</scope>
    <source>
        <strain evidence="2 3">DSM 28967</strain>
    </source>
</reference>
<dbReference type="PANTHER" id="PTHR47691">
    <property type="entry name" value="REGULATOR-RELATED"/>
    <property type="match status" value="1"/>
</dbReference>
<dbReference type="Gene3D" id="1.25.40.10">
    <property type="entry name" value="Tetratricopeptide repeat domain"/>
    <property type="match status" value="1"/>
</dbReference>
<dbReference type="InterPro" id="IPR058852">
    <property type="entry name" value="HTH_77"/>
</dbReference>
<dbReference type="Proteomes" id="UP000549971">
    <property type="component" value="Unassembled WGS sequence"/>
</dbReference>
<dbReference type="InterPro" id="IPR011990">
    <property type="entry name" value="TPR-like_helical_dom_sf"/>
</dbReference>
<accession>A0A7W9MZ66</accession>
<evidence type="ECO:0000259" key="1">
    <source>
        <dbReference type="Pfam" id="PF25872"/>
    </source>
</evidence>
<organism evidence="2 3">
    <name type="scientific">Kribbella italica</name>
    <dbReference type="NCBI Taxonomy" id="1540520"/>
    <lineage>
        <taxon>Bacteria</taxon>
        <taxon>Bacillati</taxon>
        <taxon>Actinomycetota</taxon>
        <taxon>Actinomycetes</taxon>
        <taxon>Propionibacteriales</taxon>
        <taxon>Kribbellaceae</taxon>
        <taxon>Kribbella</taxon>
    </lineage>
</organism>
<dbReference type="AlphaFoldDB" id="A0A7W9MZ66"/>
<dbReference type="InterPro" id="IPR027417">
    <property type="entry name" value="P-loop_NTPase"/>
</dbReference>
<dbReference type="SUPFAM" id="SSF52540">
    <property type="entry name" value="P-loop containing nucleoside triphosphate hydrolases"/>
    <property type="match status" value="1"/>
</dbReference>
<feature type="domain" description="Winged helix-turn-helix" evidence="1">
    <location>
        <begin position="198"/>
        <end position="264"/>
    </location>
</feature>
<sequence>MAAERVRDRFPGGVVLIELAQVDKPDGIVPAILRGLETSDTAVFDDVGLARLMEDRHLLLILDGIEHLMGWSTSLAGLLRRCPSLVVLATSRARLRLRDEREFTVHPLTHAESMSLFRERLVAAGGEWNNSTRAAVEILCKRSDGLPLAVELAASAAALFGPTALADRFDVVPDVGLRDLPTRQRTMDETITWSHKLLTDSARSLLLRLSVCSGTFSLSTVKAIGNHQTGTLHDLYELIEHSLVLRTANLEGIDRFRLLEPIRQDAAARLSATERVATTADLTKGMLEVIRGLADDLHTINQVTAFQLLEADICSIRLAVLHLIGTGNPALAAELIRLTTVFLAVRGYSREALTWLGRITETPVDDATRARVLVAEAVLMHHSDPATACARARTGLSLARRLADGRLAAEAATLASSTAFMAGDLPMAKTMLIQAEEAVARLDEPWLTTYVRLAGGQIALLAGQVEDSDGQLRLAEAAARQAGGAFEISSVLNARAITVERQGRLDEAAGLLLEALDLAVAVKNRWTLTFIVEALAGVTVRLGNPKLGTQLFAASASLAAEHHVKLDFPTTLDVVARDCGVARSRLQTDEFHQAWQAGRDSGIDAVLAAANHFYTPNRPEDSSAPPAG</sequence>
<keyword evidence="3" id="KW-1185">Reference proteome</keyword>
<evidence type="ECO:0000313" key="2">
    <source>
        <dbReference type="EMBL" id="MBB5841604.1"/>
    </source>
</evidence>
<comment type="caution">
    <text evidence="2">The sequence shown here is derived from an EMBL/GenBank/DDBJ whole genome shotgun (WGS) entry which is preliminary data.</text>
</comment>
<dbReference type="Pfam" id="PF25872">
    <property type="entry name" value="HTH_77"/>
    <property type="match status" value="1"/>
</dbReference>
<gene>
    <name evidence="2" type="ORF">HDA39_008338</name>
</gene>
<dbReference type="EMBL" id="JACHMY010000001">
    <property type="protein sequence ID" value="MBB5841604.1"/>
    <property type="molecule type" value="Genomic_DNA"/>
</dbReference>
<dbReference type="PANTHER" id="PTHR47691:SF3">
    <property type="entry name" value="HTH-TYPE TRANSCRIPTIONAL REGULATOR RV0890C-RELATED"/>
    <property type="match status" value="1"/>
</dbReference>
<protein>
    <submittedName>
        <fullName evidence="2">Putative ATPase</fullName>
    </submittedName>
</protein>